<gene>
    <name evidence="7" type="ORF">METZ01_LOCUS517236</name>
</gene>
<evidence type="ECO:0000313" key="7">
    <source>
        <dbReference type="EMBL" id="SVE64382.1"/>
    </source>
</evidence>
<sequence length="207" mass="22134">MDFTTSLIGMSLVCAMGAMSPGPSLAVVLRNTISGGRTQGVMTGIGHGIGFGIYALLAIMGLSALLLANENVFNLLQWAGAAVLLWLAYNMLTHHSSGPVEEHESQGRRGFAEGFMIAFLNPKILVFLVAVFSQFIDPEMSNPERFVMAIVAGIIDITWYVLVATVLAGTSIVDKLRANAVIIDRSIGMVLLMLAILLIVRTLGLDI</sequence>
<dbReference type="PANTHER" id="PTHR30086:SF16">
    <property type="entry name" value="AMINO ACID EFFLUX PERMEASE RHTB FAMILY"/>
    <property type="match status" value="1"/>
</dbReference>
<evidence type="ECO:0000256" key="6">
    <source>
        <dbReference type="SAM" id="Phobius"/>
    </source>
</evidence>
<keyword evidence="2" id="KW-1003">Cell membrane</keyword>
<protein>
    <recommendedName>
        <fullName evidence="8">Lysine transporter LysE</fullName>
    </recommendedName>
</protein>
<evidence type="ECO:0000256" key="5">
    <source>
        <dbReference type="ARBA" id="ARBA00023136"/>
    </source>
</evidence>
<keyword evidence="5 6" id="KW-0472">Membrane</keyword>
<dbReference type="EMBL" id="UINC01231723">
    <property type="protein sequence ID" value="SVE64382.1"/>
    <property type="molecule type" value="Genomic_DNA"/>
</dbReference>
<dbReference type="PANTHER" id="PTHR30086">
    <property type="entry name" value="ARGININE EXPORTER PROTEIN ARGO"/>
    <property type="match status" value="1"/>
</dbReference>
<dbReference type="GO" id="GO:0015171">
    <property type="term" value="F:amino acid transmembrane transporter activity"/>
    <property type="evidence" value="ECO:0007669"/>
    <property type="project" value="TreeGrafter"/>
</dbReference>
<dbReference type="AlphaFoldDB" id="A0A383F5D1"/>
<keyword evidence="4 6" id="KW-1133">Transmembrane helix</keyword>
<evidence type="ECO:0000256" key="4">
    <source>
        <dbReference type="ARBA" id="ARBA00022989"/>
    </source>
</evidence>
<evidence type="ECO:0008006" key="8">
    <source>
        <dbReference type="Google" id="ProtNLM"/>
    </source>
</evidence>
<keyword evidence="3 6" id="KW-0812">Transmembrane</keyword>
<evidence type="ECO:0000256" key="2">
    <source>
        <dbReference type="ARBA" id="ARBA00022475"/>
    </source>
</evidence>
<dbReference type="InterPro" id="IPR001123">
    <property type="entry name" value="LeuE-type"/>
</dbReference>
<feature type="transmembrane region" description="Helical" evidence="6">
    <location>
        <begin position="45"/>
        <end position="68"/>
    </location>
</feature>
<proteinExistence type="predicted"/>
<feature type="transmembrane region" description="Helical" evidence="6">
    <location>
        <begin position="180"/>
        <end position="200"/>
    </location>
</feature>
<reference evidence="7" key="1">
    <citation type="submission" date="2018-05" db="EMBL/GenBank/DDBJ databases">
        <authorList>
            <person name="Lanie J.A."/>
            <person name="Ng W.-L."/>
            <person name="Kazmierczak K.M."/>
            <person name="Andrzejewski T.M."/>
            <person name="Davidsen T.M."/>
            <person name="Wayne K.J."/>
            <person name="Tettelin H."/>
            <person name="Glass J.I."/>
            <person name="Rusch D."/>
            <person name="Podicherti R."/>
            <person name="Tsui H.-C.T."/>
            <person name="Winkler M.E."/>
        </authorList>
    </citation>
    <scope>NUCLEOTIDE SEQUENCE</scope>
</reference>
<dbReference type="PIRSF" id="PIRSF006324">
    <property type="entry name" value="LeuE"/>
    <property type="match status" value="1"/>
</dbReference>
<feature type="transmembrane region" description="Helical" evidence="6">
    <location>
        <begin position="112"/>
        <end position="134"/>
    </location>
</feature>
<accession>A0A383F5D1</accession>
<feature type="transmembrane region" description="Helical" evidence="6">
    <location>
        <begin position="146"/>
        <end position="168"/>
    </location>
</feature>
<name>A0A383F5D1_9ZZZZ</name>
<evidence type="ECO:0000256" key="1">
    <source>
        <dbReference type="ARBA" id="ARBA00004651"/>
    </source>
</evidence>
<evidence type="ECO:0000256" key="3">
    <source>
        <dbReference type="ARBA" id="ARBA00022692"/>
    </source>
</evidence>
<dbReference type="Pfam" id="PF01810">
    <property type="entry name" value="LysE"/>
    <property type="match status" value="1"/>
</dbReference>
<comment type="subcellular location">
    <subcellularLocation>
        <location evidence="1">Cell membrane</location>
        <topology evidence="1">Multi-pass membrane protein</topology>
    </subcellularLocation>
</comment>
<dbReference type="GO" id="GO:0005886">
    <property type="term" value="C:plasma membrane"/>
    <property type="evidence" value="ECO:0007669"/>
    <property type="project" value="UniProtKB-SubCell"/>
</dbReference>
<organism evidence="7">
    <name type="scientific">marine metagenome</name>
    <dbReference type="NCBI Taxonomy" id="408172"/>
    <lineage>
        <taxon>unclassified sequences</taxon>
        <taxon>metagenomes</taxon>
        <taxon>ecological metagenomes</taxon>
    </lineage>
</organism>
<feature type="non-terminal residue" evidence="7">
    <location>
        <position position="207"/>
    </location>
</feature>